<gene>
    <name evidence="5" type="ORF">QWZ10_19120</name>
</gene>
<feature type="domain" description="CENP-V/GFA" evidence="4">
    <location>
        <begin position="5"/>
        <end position="114"/>
    </location>
</feature>
<dbReference type="InterPro" id="IPR006913">
    <property type="entry name" value="CENP-V/GFA"/>
</dbReference>
<keyword evidence="6" id="KW-1185">Reference proteome</keyword>
<comment type="caution">
    <text evidence="5">The sequence shown here is derived from an EMBL/GenBank/DDBJ whole genome shotgun (WGS) entry which is preliminary data.</text>
</comment>
<dbReference type="Proteomes" id="UP001243846">
    <property type="component" value="Unassembled WGS sequence"/>
</dbReference>
<protein>
    <submittedName>
        <fullName evidence="5">GFA family protein</fullName>
    </submittedName>
</protein>
<dbReference type="PANTHER" id="PTHR28620:SF1">
    <property type="entry name" value="CENP-V_GFA DOMAIN-CONTAINING PROTEIN"/>
    <property type="match status" value="1"/>
</dbReference>
<evidence type="ECO:0000313" key="5">
    <source>
        <dbReference type="EMBL" id="MDN3713303.1"/>
    </source>
</evidence>
<dbReference type="InterPro" id="IPR052355">
    <property type="entry name" value="CENP-V-like"/>
</dbReference>
<dbReference type="InterPro" id="IPR011057">
    <property type="entry name" value="Mss4-like_sf"/>
</dbReference>
<reference evidence="6" key="1">
    <citation type="journal article" date="2019" name="Int. J. Syst. Evol. Microbiol.">
        <title>The Global Catalogue of Microorganisms (GCM) 10K type strain sequencing project: providing services to taxonomists for standard genome sequencing and annotation.</title>
        <authorList>
            <consortium name="The Broad Institute Genomics Platform"/>
            <consortium name="The Broad Institute Genome Sequencing Center for Infectious Disease"/>
            <person name="Wu L."/>
            <person name="Ma J."/>
        </authorList>
    </citation>
    <scope>NUCLEOTIDE SEQUENCE [LARGE SCALE GENOMIC DNA]</scope>
    <source>
        <strain evidence="6">CECT 8482</strain>
    </source>
</reference>
<dbReference type="PANTHER" id="PTHR28620">
    <property type="entry name" value="CENTROMERE PROTEIN V"/>
    <property type="match status" value="1"/>
</dbReference>
<dbReference type="SUPFAM" id="SSF51316">
    <property type="entry name" value="Mss4-like"/>
    <property type="match status" value="1"/>
</dbReference>
<keyword evidence="2" id="KW-0479">Metal-binding</keyword>
<comment type="similarity">
    <text evidence="1">Belongs to the Gfa family.</text>
</comment>
<evidence type="ECO:0000313" key="6">
    <source>
        <dbReference type="Proteomes" id="UP001243846"/>
    </source>
</evidence>
<keyword evidence="3" id="KW-0862">Zinc</keyword>
<name>A0ABT8DBM4_9RHOB</name>
<dbReference type="RefSeq" id="WP_377685287.1">
    <property type="nucleotide sequence ID" value="NZ_JBHMDZ010000006.1"/>
</dbReference>
<dbReference type="PROSITE" id="PS51891">
    <property type="entry name" value="CENP_V_GFA"/>
    <property type="match status" value="1"/>
</dbReference>
<evidence type="ECO:0000259" key="4">
    <source>
        <dbReference type="PROSITE" id="PS51891"/>
    </source>
</evidence>
<accession>A0ABT8DBM4</accession>
<dbReference type="Gene3D" id="2.170.150.70">
    <property type="match status" value="1"/>
</dbReference>
<evidence type="ECO:0000256" key="1">
    <source>
        <dbReference type="ARBA" id="ARBA00005495"/>
    </source>
</evidence>
<dbReference type="Pfam" id="PF04828">
    <property type="entry name" value="GFA"/>
    <property type="match status" value="1"/>
</dbReference>
<evidence type="ECO:0000256" key="2">
    <source>
        <dbReference type="ARBA" id="ARBA00022723"/>
    </source>
</evidence>
<sequence>MHGLHNAACHCRAVTFTVRLIGNPAEVSRCSCSLCSMRGAVTASAKIEDLTFLTGEGNLGLYQFHTRTAKHYFCKTCGIYTHHRRRSNPAHYGINVACLENVSPFDFREVPVWDGTRHSADTREKDELAGVLRFCPTQTPSAS</sequence>
<dbReference type="EMBL" id="JAUFRC010000001">
    <property type="protein sequence ID" value="MDN3713303.1"/>
    <property type="molecule type" value="Genomic_DNA"/>
</dbReference>
<organism evidence="5 6">
    <name type="scientific">Paracoccus cavernae</name>
    <dbReference type="NCBI Taxonomy" id="1571207"/>
    <lineage>
        <taxon>Bacteria</taxon>
        <taxon>Pseudomonadati</taxon>
        <taxon>Pseudomonadota</taxon>
        <taxon>Alphaproteobacteria</taxon>
        <taxon>Rhodobacterales</taxon>
        <taxon>Paracoccaceae</taxon>
        <taxon>Paracoccus</taxon>
    </lineage>
</organism>
<evidence type="ECO:0000256" key="3">
    <source>
        <dbReference type="ARBA" id="ARBA00022833"/>
    </source>
</evidence>
<proteinExistence type="inferred from homology"/>